<dbReference type="SUPFAM" id="SSF49785">
    <property type="entry name" value="Galactose-binding domain-like"/>
    <property type="match status" value="1"/>
</dbReference>
<dbReference type="InterPro" id="IPR008979">
    <property type="entry name" value="Galactose-bd-like_sf"/>
</dbReference>
<comment type="caution">
    <text evidence="6">The sequence shown here is derived from an EMBL/GenBank/DDBJ whole genome shotgun (WGS) entry which is preliminary data.</text>
</comment>
<keyword evidence="3" id="KW-0378">Hydrolase</keyword>
<dbReference type="InterPro" id="IPR008965">
    <property type="entry name" value="CBM2/CBM3_carb-bd_dom_sf"/>
</dbReference>
<dbReference type="Gene3D" id="1.10.1330.10">
    <property type="entry name" value="Dockerin domain"/>
    <property type="match status" value="1"/>
</dbReference>
<accession>A0ABX1X6D8</accession>
<evidence type="ECO:0000259" key="5">
    <source>
        <dbReference type="PROSITE" id="PS51766"/>
    </source>
</evidence>
<dbReference type="SUPFAM" id="SSF63446">
    <property type="entry name" value="Type I dockerin domain"/>
    <property type="match status" value="1"/>
</dbReference>
<feature type="domain" description="Dockerin" evidence="5">
    <location>
        <begin position="937"/>
        <end position="999"/>
    </location>
</feature>
<dbReference type="EMBL" id="WHNY01000026">
    <property type="protein sequence ID" value="NOU64005.1"/>
    <property type="molecule type" value="Genomic_DNA"/>
</dbReference>
<dbReference type="Pfam" id="PF22633">
    <property type="entry name" value="F5_F8_type_C_2"/>
    <property type="match status" value="1"/>
</dbReference>
<dbReference type="Pfam" id="PF00963">
    <property type="entry name" value="Cohesin"/>
    <property type="match status" value="1"/>
</dbReference>
<dbReference type="InterPro" id="IPR016134">
    <property type="entry name" value="Dockerin_dom"/>
</dbReference>
<protein>
    <submittedName>
        <fullName evidence="6">Uncharacterized protein</fullName>
    </submittedName>
</protein>
<dbReference type="InterPro" id="IPR003343">
    <property type="entry name" value="Big_2"/>
</dbReference>
<reference evidence="6 7" key="1">
    <citation type="submission" date="2019-10" db="EMBL/GenBank/DDBJ databases">
        <title>Description of Paenibacillus humi sp. nov.</title>
        <authorList>
            <person name="Carlier A."/>
            <person name="Qi S."/>
        </authorList>
    </citation>
    <scope>NUCLEOTIDE SEQUENCE [LARGE SCALE GENOMIC DNA]</scope>
    <source>
        <strain evidence="6 7">LMG 31461</strain>
    </source>
</reference>
<sequence length="999" mass="108019">MKRRILPVIIMLIVTLVIGLIAPSPWSNLLAEAAGSANIAPSATVTASTYGAQDTPDKAIDGIKDNNASRWSSKWYATPPAGTPKTPEWLQLEWNAPVSIDNVRLWSGNMTSPGWQLVDFEIQYWDGTRWVKAASVSSNTKDGKLGQFNDLTFAPVQTQKLRVYVTDGCQYDTVARIFEIEAYESTGPSLETVHIDTTERHQTIEGWGGNIYPQYVPLFAANDPNYMNKMLDELKTTNIRVRSYWYLMEEVNDNGDSQTFDWSKFQAGDKGDVHQELLALQMLYNRGVKLTLGSWRFPNWMVGKPAGYNWSGAQMTLPPDMDDEYVESMAGYLLYARLHYGVTFDYIAVANEPNGGGVYINGITPARYASLTQKLKQKLEANGYRTEYLAGDTNSATISAAQYAESVLFEDAYANQEGQRLFNTLSYHAYERSVAGLQRYEEVAQTYGVKLHVGEQEDQIIVTDKDKWSRAMNNAVAIHDSLTYSKANLLQYFAYSATDSGGLVIYSYNSKTWYPVYDMLKHFYNAAPPGSVMIGARPEASTVSGLYTVAFEKPDSRMEIILINAATETRQVKLTGVGSRMYSVRSSGEFARNTPGQDIAGSTAGEVTVTVAPNSIVSLSEKAEGATVQELQLSAGSPAPLIKGDRVQLSAAASYDNGAESNVTADVQYASSDNAVATVSRYGLVTGLSAGTAVISATFGGRTAFYELTVEAIGVRMLQLSGLYSPVDIGSEQLLAVTALYSDNTSRDVTAYAEFANSSPLIAGVDAAGKVTGLSVGSTVITATYSHLSVAVPVRVQSSNSSTAAQSMLTGAGFVSPGEDFVVRYGLKGVTESVYAQDIIVDFDPAWLKYVSVQSLREGISIVRVVKQAEGKLRVIVASQGLCCGFTGEGDIIAISFKAKNVQQTGIANVTVSKVRLGDALGNESEAASASMDILVERVIPGDVNRDGKVSVGDLSVASVNLGKGSVDPDWQHLKPADLDGDGVLTPTDLTLLAKLLEN</sequence>
<dbReference type="Pfam" id="PF02368">
    <property type="entry name" value="Big_2"/>
    <property type="match status" value="1"/>
</dbReference>
<evidence type="ECO:0000256" key="3">
    <source>
        <dbReference type="ARBA" id="ARBA00022801"/>
    </source>
</evidence>
<dbReference type="InterPro" id="IPR002102">
    <property type="entry name" value="Cohesin_dom"/>
</dbReference>
<feature type="domain" description="F5/8 type C" evidence="4">
    <location>
        <begin position="27"/>
        <end position="185"/>
    </location>
</feature>
<dbReference type="InterPro" id="IPR001139">
    <property type="entry name" value="Glyco_hydro_30"/>
</dbReference>
<evidence type="ECO:0000313" key="7">
    <source>
        <dbReference type="Proteomes" id="UP000653578"/>
    </source>
</evidence>
<dbReference type="Pfam" id="PF00404">
    <property type="entry name" value="Dockerin_1"/>
    <property type="match status" value="1"/>
</dbReference>
<dbReference type="InterPro" id="IPR008964">
    <property type="entry name" value="Invasin/intimin_cell_adhesion"/>
</dbReference>
<dbReference type="PROSITE" id="PS00018">
    <property type="entry name" value="EF_HAND_1"/>
    <property type="match status" value="2"/>
</dbReference>
<dbReference type="PANTHER" id="PTHR11069">
    <property type="entry name" value="GLUCOSYLCERAMIDASE"/>
    <property type="match status" value="1"/>
</dbReference>
<dbReference type="Proteomes" id="UP000653578">
    <property type="component" value="Unassembled WGS sequence"/>
</dbReference>
<dbReference type="Pfam" id="PF17189">
    <property type="entry name" value="Glyco_hydro_30C"/>
    <property type="match status" value="1"/>
</dbReference>
<gene>
    <name evidence="6" type="ORF">GC096_08205</name>
</gene>
<dbReference type="InterPro" id="IPR017853">
    <property type="entry name" value="GH"/>
</dbReference>
<evidence type="ECO:0000256" key="2">
    <source>
        <dbReference type="ARBA" id="ARBA00022729"/>
    </source>
</evidence>
<dbReference type="RefSeq" id="WP_171629744.1">
    <property type="nucleotide sequence ID" value="NZ_WHNY01000026.1"/>
</dbReference>
<evidence type="ECO:0000313" key="6">
    <source>
        <dbReference type="EMBL" id="NOU64005.1"/>
    </source>
</evidence>
<name>A0ABX1X6D8_9BACL</name>
<dbReference type="InterPro" id="IPR018247">
    <property type="entry name" value="EF_Hand_1_Ca_BS"/>
</dbReference>
<organism evidence="6 7">
    <name type="scientific">Paenibacillus plantarum</name>
    <dbReference type="NCBI Taxonomy" id="2654975"/>
    <lineage>
        <taxon>Bacteria</taxon>
        <taxon>Bacillati</taxon>
        <taxon>Bacillota</taxon>
        <taxon>Bacilli</taxon>
        <taxon>Bacillales</taxon>
        <taxon>Paenibacillaceae</taxon>
        <taxon>Paenibacillus</taxon>
    </lineage>
</organism>
<dbReference type="SUPFAM" id="SSF51445">
    <property type="entry name" value="(Trans)glycosidases"/>
    <property type="match status" value="1"/>
</dbReference>
<dbReference type="PROSITE" id="PS51766">
    <property type="entry name" value="DOCKERIN"/>
    <property type="match status" value="1"/>
</dbReference>
<dbReference type="Gene3D" id="2.60.40.1080">
    <property type="match status" value="2"/>
</dbReference>
<proteinExistence type="inferred from homology"/>
<dbReference type="SUPFAM" id="SSF49384">
    <property type="entry name" value="Carbohydrate-binding domain"/>
    <property type="match status" value="1"/>
</dbReference>
<dbReference type="SUPFAM" id="SSF49373">
    <property type="entry name" value="Invasin/intimin cell-adhesion fragments"/>
    <property type="match status" value="2"/>
</dbReference>
<evidence type="ECO:0000256" key="1">
    <source>
        <dbReference type="ARBA" id="ARBA00005382"/>
    </source>
</evidence>
<evidence type="ECO:0000259" key="4">
    <source>
        <dbReference type="PROSITE" id="PS50022"/>
    </source>
</evidence>
<dbReference type="InterPro" id="IPR036439">
    <property type="entry name" value="Dockerin_dom_sf"/>
</dbReference>
<dbReference type="CDD" id="cd08547">
    <property type="entry name" value="Type_II_cohesin"/>
    <property type="match status" value="1"/>
</dbReference>
<dbReference type="Gene3D" id="2.60.40.680">
    <property type="match status" value="1"/>
</dbReference>
<dbReference type="Gene3D" id="2.60.40.1180">
    <property type="entry name" value="Golgi alpha-mannosidase II"/>
    <property type="match status" value="1"/>
</dbReference>
<keyword evidence="7" id="KW-1185">Reference proteome</keyword>
<dbReference type="Gene3D" id="2.60.120.260">
    <property type="entry name" value="Galactose-binding domain-like"/>
    <property type="match status" value="1"/>
</dbReference>
<dbReference type="InterPro" id="IPR033452">
    <property type="entry name" value="GH30_C"/>
</dbReference>
<dbReference type="PANTHER" id="PTHR11069:SF38">
    <property type="entry name" value="GLUCURONOXYLANASE XYNC"/>
    <property type="match status" value="1"/>
</dbReference>
<comment type="similarity">
    <text evidence="1">Belongs to the glycosyl hydrolase 30 family.</text>
</comment>
<dbReference type="InterPro" id="IPR013780">
    <property type="entry name" value="Glyco_hydro_b"/>
</dbReference>
<dbReference type="PROSITE" id="PS50022">
    <property type="entry name" value="FA58C_3"/>
    <property type="match status" value="1"/>
</dbReference>
<keyword evidence="2" id="KW-0732">Signal</keyword>
<dbReference type="InterPro" id="IPR002105">
    <property type="entry name" value="Dockerin_1_rpt"/>
</dbReference>
<dbReference type="Gene3D" id="3.20.20.80">
    <property type="entry name" value="Glycosidases"/>
    <property type="match status" value="1"/>
</dbReference>
<dbReference type="SMART" id="SM00635">
    <property type="entry name" value="BID_2"/>
    <property type="match status" value="2"/>
</dbReference>
<dbReference type="CDD" id="cd14256">
    <property type="entry name" value="Dockerin_I"/>
    <property type="match status" value="1"/>
</dbReference>
<dbReference type="InterPro" id="IPR000421">
    <property type="entry name" value="FA58C"/>
</dbReference>